<dbReference type="PANTHER" id="PTHR36978">
    <property type="entry name" value="P-LOOP CONTAINING NUCLEOTIDE TRIPHOSPHATE HYDROLASE"/>
    <property type="match status" value="1"/>
</dbReference>
<name>A0A6A6D0J7_ZASCE</name>
<keyword evidence="1" id="KW-1133">Transmembrane helix</keyword>
<keyword evidence="1" id="KW-0472">Membrane</keyword>
<dbReference type="GeneID" id="54557546"/>
<gene>
    <name evidence="2" type="ORF">M409DRAFT_17919</name>
</gene>
<proteinExistence type="predicted"/>
<feature type="transmembrane region" description="Helical" evidence="1">
    <location>
        <begin position="244"/>
        <end position="264"/>
    </location>
</feature>
<evidence type="ECO:0000313" key="3">
    <source>
        <dbReference type="Proteomes" id="UP000799537"/>
    </source>
</evidence>
<keyword evidence="3" id="KW-1185">Reference proteome</keyword>
<evidence type="ECO:0008006" key="4">
    <source>
        <dbReference type="Google" id="ProtNLM"/>
    </source>
</evidence>
<accession>A0A6A6D0J7</accession>
<protein>
    <recommendedName>
        <fullName evidence="4">NAD dependent epimerase/dehydratase</fullName>
    </recommendedName>
</protein>
<dbReference type="PANTHER" id="PTHR36978:SF3">
    <property type="entry name" value="P-LOOP CONTAINING NUCLEOSIDE TRIPHOSPHATE HYDROLASE PROTEIN"/>
    <property type="match status" value="1"/>
</dbReference>
<dbReference type="Pfam" id="PF17784">
    <property type="entry name" value="Sulfotransfer_4"/>
    <property type="match status" value="1"/>
</dbReference>
<reference evidence="2" key="1">
    <citation type="journal article" date="2020" name="Stud. Mycol.">
        <title>101 Dothideomycetes genomes: a test case for predicting lifestyles and emergence of pathogens.</title>
        <authorList>
            <person name="Haridas S."/>
            <person name="Albert R."/>
            <person name="Binder M."/>
            <person name="Bloem J."/>
            <person name="Labutti K."/>
            <person name="Salamov A."/>
            <person name="Andreopoulos B."/>
            <person name="Baker S."/>
            <person name="Barry K."/>
            <person name="Bills G."/>
            <person name="Bluhm B."/>
            <person name="Cannon C."/>
            <person name="Castanera R."/>
            <person name="Culley D."/>
            <person name="Daum C."/>
            <person name="Ezra D."/>
            <person name="Gonzalez J."/>
            <person name="Henrissat B."/>
            <person name="Kuo A."/>
            <person name="Liang C."/>
            <person name="Lipzen A."/>
            <person name="Lutzoni F."/>
            <person name="Magnuson J."/>
            <person name="Mondo S."/>
            <person name="Nolan M."/>
            <person name="Ohm R."/>
            <person name="Pangilinan J."/>
            <person name="Park H.-J."/>
            <person name="Ramirez L."/>
            <person name="Alfaro M."/>
            <person name="Sun H."/>
            <person name="Tritt A."/>
            <person name="Yoshinaga Y."/>
            <person name="Zwiers L.-H."/>
            <person name="Turgeon B."/>
            <person name="Goodwin S."/>
            <person name="Spatafora J."/>
            <person name="Crous P."/>
            <person name="Grigoriev I."/>
        </authorList>
    </citation>
    <scope>NUCLEOTIDE SEQUENCE</scope>
    <source>
        <strain evidence="2">ATCC 36951</strain>
    </source>
</reference>
<evidence type="ECO:0000256" key="1">
    <source>
        <dbReference type="SAM" id="Phobius"/>
    </source>
</evidence>
<keyword evidence="1" id="KW-0812">Transmembrane</keyword>
<dbReference type="OrthoDB" id="408152at2759"/>
<dbReference type="SUPFAM" id="SSF52540">
    <property type="entry name" value="P-loop containing nucleoside triphosphate hydrolases"/>
    <property type="match status" value="1"/>
</dbReference>
<dbReference type="Gene3D" id="3.40.50.300">
    <property type="entry name" value="P-loop containing nucleotide triphosphate hydrolases"/>
    <property type="match status" value="1"/>
</dbReference>
<dbReference type="EMBL" id="ML993582">
    <property type="protein sequence ID" value="KAF2171682.1"/>
    <property type="molecule type" value="Genomic_DNA"/>
</dbReference>
<dbReference type="AlphaFoldDB" id="A0A6A6D0J7"/>
<dbReference type="Proteomes" id="UP000799537">
    <property type="component" value="Unassembled WGS sequence"/>
</dbReference>
<sequence length="265" mass="29577">MTIPHLRPKPGCQIKVIGAGLPRTGTNSFCAAVGILLEGPTYHAGAQYGGAGCPSEEHILTMIDAARCVDKPPAQKQKSLARLYNILDGYVATNDPPLTLLVPELMQMYPDAKVICTVRERDSWVKSFLMIVKTAQPTLAGFIFFWVPSMRYLPRLSKALTHIFYERFGVVVRDTETAITVYDGHHAWLQEIVPKEKLVYYNVKDGWEPLCRALDVPVPDVPFPRLNDSKDLEDHFKKVAMTGLMRWAMVLAGIVGVGSVLYMLM</sequence>
<dbReference type="RefSeq" id="XP_033672571.1">
    <property type="nucleotide sequence ID" value="XM_033804274.1"/>
</dbReference>
<evidence type="ECO:0000313" key="2">
    <source>
        <dbReference type="EMBL" id="KAF2171682.1"/>
    </source>
</evidence>
<organism evidence="2 3">
    <name type="scientific">Zasmidium cellare ATCC 36951</name>
    <dbReference type="NCBI Taxonomy" id="1080233"/>
    <lineage>
        <taxon>Eukaryota</taxon>
        <taxon>Fungi</taxon>
        <taxon>Dikarya</taxon>
        <taxon>Ascomycota</taxon>
        <taxon>Pezizomycotina</taxon>
        <taxon>Dothideomycetes</taxon>
        <taxon>Dothideomycetidae</taxon>
        <taxon>Mycosphaerellales</taxon>
        <taxon>Mycosphaerellaceae</taxon>
        <taxon>Zasmidium</taxon>
    </lineage>
</organism>
<dbReference type="InterPro" id="IPR040632">
    <property type="entry name" value="Sulfotransfer_4"/>
</dbReference>
<dbReference type="InterPro" id="IPR027417">
    <property type="entry name" value="P-loop_NTPase"/>
</dbReference>